<feature type="region of interest" description="Disordered" evidence="4">
    <location>
        <begin position="84"/>
        <end position="189"/>
    </location>
</feature>
<dbReference type="Proteomes" id="UP001516023">
    <property type="component" value="Unassembled WGS sequence"/>
</dbReference>
<dbReference type="AlphaFoldDB" id="A0ABD3PMA6"/>
<feature type="compositionally biased region" description="Basic and acidic residues" evidence="4">
    <location>
        <begin position="444"/>
        <end position="464"/>
    </location>
</feature>
<feature type="compositionally biased region" description="Acidic residues" evidence="4">
    <location>
        <begin position="146"/>
        <end position="155"/>
    </location>
</feature>
<feature type="compositionally biased region" description="Polar residues" evidence="4">
    <location>
        <begin position="162"/>
        <end position="175"/>
    </location>
</feature>
<feature type="region of interest" description="Disordered" evidence="4">
    <location>
        <begin position="444"/>
        <end position="465"/>
    </location>
</feature>
<feature type="coiled-coil region" evidence="3">
    <location>
        <begin position="465"/>
        <end position="620"/>
    </location>
</feature>
<proteinExistence type="predicted"/>
<feature type="region of interest" description="Disordered" evidence="4">
    <location>
        <begin position="363"/>
        <end position="385"/>
    </location>
</feature>
<keyword evidence="2" id="KW-0456">Lyase</keyword>
<sequence length="910" mass="104874">MNSAKSCSLLYCLLLPPTLAFLHPISDAFSSQRLLTRPTSKSSPSPFHPCNEKRHGQLISHRHLSRDNNGKESTSLFEQTFKMKLPWETQSPPPRQQPTRKTRQAIQQEQSKDPSDEPPIVSKSKRRVPRQHRQSYDLYGPPPIPNEDDDQEERDDYVHSSMKASTSKKGNTGKQPSIHHSKRNASPKGKLGILLIDHGSKRQASNDALHSIADRYATVLHERWNANSSTGQAAAEESRPIVAVRASHMELATPTIESGLRSLLVREGVTNIVCVPYFLGGGRHVMRDVPTLIDDARMVLEEEGLMELSEEEGGRVEITMSRYLGSDVESILGVVNDLVGEALKENGWDETFSWISINSDNVSDGENRDADHKTHAEGKELGTKENSLQSELLKYTNRATLLENMLEKKVQQLRTMTNRVTILEDVLNKKLEENDSLRRRMKENVVDGGKHANEERGGDDDSKDLANLTSTIQALLREKEDMANQTQVLKTQTIDMANEYNRTVTELLDKISLLEGELKRQNETNAILLSKQAHQQNQTLESQQQKIDELQAQLADILDAYNELEQLQNETEMSVIKYRNQLVEAEQENERLNKNERVKEEQYQLKLNESQRLLEEERMKSQSMLDVAKDEYEKLLVHEKAAAEEWKTKWDALSAEANERMDDSAASDSRPEEEWTNMKNELEETLRALNESKSKIHELEKELKQQRDDEKSFKTSQQQQLEQQQQLQEYLQAQLQTYYETIQDQTTEISDYKKQIDEMQMKHNDSMLIATKSVEASQLRETDLLNNIEELEGELKLLQEEKKDYDMKLKTLQESLNAVEKDNDVAQAKDELDHQYKQLAMEVDKLRREVDVVTGEKNAIMTEKVKLERVLIDRVLGEDRKPEEFLVNKKTNQKKWRSYLWRPWTLLKRK</sequence>
<evidence type="ECO:0000313" key="6">
    <source>
        <dbReference type="EMBL" id="KAL3788897.1"/>
    </source>
</evidence>
<protein>
    <recommendedName>
        <fullName evidence="8">Sirohydrochlorin cobaltochelatase</fullName>
    </recommendedName>
</protein>
<keyword evidence="7" id="KW-1185">Reference proteome</keyword>
<dbReference type="SUPFAM" id="SSF53800">
    <property type="entry name" value="Chelatase"/>
    <property type="match status" value="1"/>
</dbReference>
<dbReference type="GO" id="GO:0046872">
    <property type="term" value="F:metal ion binding"/>
    <property type="evidence" value="ECO:0007669"/>
    <property type="project" value="UniProtKB-KW"/>
</dbReference>
<dbReference type="CDD" id="cd03416">
    <property type="entry name" value="CbiX_SirB_N"/>
    <property type="match status" value="1"/>
</dbReference>
<feature type="chain" id="PRO_5044895042" description="Sirohydrochlorin cobaltochelatase" evidence="5">
    <location>
        <begin position="21"/>
        <end position="910"/>
    </location>
</feature>
<evidence type="ECO:0000313" key="7">
    <source>
        <dbReference type="Proteomes" id="UP001516023"/>
    </source>
</evidence>
<dbReference type="Pfam" id="PF01903">
    <property type="entry name" value="CbiX"/>
    <property type="match status" value="1"/>
</dbReference>
<dbReference type="InterPro" id="IPR002762">
    <property type="entry name" value="CbiX-like"/>
</dbReference>
<dbReference type="InterPro" id="IPR050963">
    <property type="entry name" value="Sirohydro_Cobaltochel/CbiX"/>
</dbReference>
<dbReference type="Gene3D" id="3.40.50.1400">
    <property type="match status" value="1"/>
</dbReference>
<feature type="compositionally biased region" description="Basic and acidic residues" evidence="4">
    <location>
        <begin position="365"/>
        <end position="383"/>
    </location>
</feature>
<dbReference type="PANTHER" id="PTHR33542:SF3">
    <property type="entry name" value="SIROHYDROCHLORIN FERROCHELATASE, CHLOROPLASTIC"/>
    <property type="match status" value="1"/>
</dbReference>
<keyword evidence="3" id="KW-0175">Coiled coil</keyword>
<comment type="caution">
    <text evidence="6">The sequence shown here is derived from an EMBL/GenBank/DDBJ whole genome shotgun (WGS) entry which is preliminary data.</text>
</comment>
<dbReference type="EMBL" id="JABMIG020000150">
    <property type="protein sequence ID" value="KAL3788897.1"/>
    <property type="molecule type" value="Genomic_DNA"/>
</dbReference>
<evidence type="ECO:0008006" key="8">
    <source>
        <dbReference type="Google" id="ProtNLM"/>
    </source>
</evidence>
<dbReference type="GO" id="GO:0016829">
    <property type="term" value="F:lyase activity"/>
    <property type="evidence" value="ECO:0007669"/>
    <property type="project" value="UniProtKB-KW"/>
</dbReference>
<evidence type="ECO:0000256" key="3">
    <source>
        <dbReference type="SAM" id="Coils"/>
    </source>
</evidence>
<feature type="compositionally biased region" description="Basic residues" evidence="4">
    <location>
        <begin position="123"/>
        <end position="133"/>
    </location>
</feature>
<keyword evidence="5" id="KW-0732">Signal</keyword>
<organism evidence="6 7">
    <name type="scientific">Cyclotella cryptica</name>
    <dbReference type="NCBI Taxonomy" id="29204"/>
    <lineage>
        <taxon>Eukaryota</taxon>
        <taxon>Sar</taxon>
        <taxon>Stramenopiles</taxon>
        <taxon>Ochrophyta</taxon>
        <taxon>Bacillariophyta</taxon>
        <taxon>Coscinodiscophyceae</taxon>
        <taxon>Thalassiosirophycidae</taxon>
        <taxon>Stephanodiscales</taxon>
        <taxon>Stephanodiscaceae</taxon>
        <taxon>Cyclotella</taxon>
    </lineage>
</organism>
<feature type="signal peptide" evidence="5">
    <location>
        <begin position="1"/>
        <end position="20"/>
    </location>
</feature>
<gene>
    <name evidence="6" type="ORF">HJC23_002651</name>
</gene>
<evidence type="ECO:0000256" key="2">
    <source>
        <dbReference type="ARBA" id="ARBA00023239"/>
    </source>
</evidence>
<reference evidence="6 7" key="1">
    <citation type="journal article" date="2020" name="G3 (Bethesda)">
        <title>Improved Reference Genome for Cyclotella cryptica CCMP332, a Model for Cell Wall Morphogenesis, Salinity Adaptation, and Lipid Production in Diatoms (Bacillariophyta).</title>
        <authorList>
            <person name="Roberts W.R."/>
            <person name="Downey K.M."/>
            <person name="Ruck E.C."/>
            <person name="Traller J.C."/>
            <person name="Alverson A.J."/>
        </authorList>
    </citation>
    <scope>NUCLEOTIDE SEQUENCE [LARGE SCALE GENOMIC DNA]</scope>
    <source>
        <strain evidence="6 7">CCMP332</strain>
    </source>
</reference>
<evidence type="ECO:0000256" key="1">
    <source>
        <dbReference type="ARBA" id="ARBA00022723"/>
    </source>
</evidence>
<evidence type="ECO:0000256" key="5">
    <source>
        <dbReference type="SAM" id="SignalP"/>
    </source>
</evidence>
<dbReference type="PANTHER" id="PTHR33542">
    <property type="entry name" value="SIROHYDROCHLORIN FERROCHELATASE, CHLOROPLASTIC"/>
    <property type="match status" value="1"/>
</dbReference>
<name>A0ABD3PMA6_9STRA</name>
<accession>A0ABD3PMA6</accession>
<evidence type="ECO:0000256" key="4">
    <source>
        <dbReference type="SAM" id="MobiDB-lite"/>
    </source>
</evidence>
<keyword evidence="1" id="KW-0479">Metal-binding</keyword>
<feature type="coiled-coil region" evidence="3">
    <location>
        <begin position="672"/>
        <end position="716"/>
    </location>
</feature>
<feature type="coiled-coil region" evidence="3">
    <location>
        <begin position="742"/>
        <end position="856"/>
    </location>
</feature>